<feature type="transmembrane region" description="Helical" evidence="3">
    <location>
        <begin position="1012"/>
        <end position="1041"/>
    </location>
</feature>
<dbReference type="InterPro" id="IPR050964">
    <property type="entry name" value="Striated_Muscle_Regulatory"/>
</dbReference>
<dbReference type="EMBL" id="CASHTH010000078">
    <property type="protein sequence ID" value="CAI7990658.1"/>
    <property type="molecule type" value="Genomic_DNA"/>
</dbReference>
<dbReference type="PROSITE" id="PS00290">
    <property type="entry name" value="IG_MHC"/>
    <property type="match status" value="1"/>
</dbReference>
<organism evidence="7 8">
    <name type="scientific">Geodia barretti</name>
    <name type="common">Barrett's horny sponge</name>
    <dbReference type="NCBI Taxonomy" id="519541"/>
    <lineage>
        <taxon>Eukaryota</taxon>
        <taxon>Metazoa</taxon>
        <taxon>Porifera</taxon>
        <taxon>Demospongiae</taxon>
        <taxon>Heteroscleromorpha</taxon>
        <taxon>Tetractinellida</taxon>
        <taxon>Astrophorina</taxon>
        <taxon>Geodiidae</taxon>
        <taxon>Geodia</taxon>
    </lineage>
</organism>
<dbReference type="Pfam" id="PF13927">
    <property type="entry name" value="Ig_3"/>
    <property type="match status" value="1"/>
</dbReference>
<feature type="domain" description="Ig-like" evidence="5">
    <location>
        <begin position="66"/>
        <end position="165"/>
    </location>
</feature>
<dbReference type="SUPFAM" id="SSF49265">
    <property type="entry name" value="Fibronectin type III"/>
    <property type="match status" value="2"/>
</dbReference>
<dbReference type="SMART" id="SM00408">
    <property type="entry name" value="IGc2"/>
    <property type="match status" value="2"/>
</dbReference>
<feature type="signal peptide" evidence="4">
    <location>
        <begin position="1"/>
        <end position="25"/>
    </location>
</feature>
<feature type="domain" description="Fibronectin type-III" evidence="6">
    <location>
        <begin position="664"/>
        <end position="765"/>
    </location>
</feature>
<keyword evidence="3" id="KW-0812">Transmembrane</keyword>
<evidence type="ECO:0000256" key="2">
    <source>
        <dbReference type="SAM" id="MobiDB-lite"/>
    </source>
</evidence>
<evidence type="ECO:0000256" key="3">
    <source>
        <dbReference type="SAM" id="Phobius"/>
    </source>
</evidence>
<feature type="compositionally biased region" description="Polar residues" evidence="2">
    <location>
        <begin position="1144"/>
        <end position="1156"/>
    </location>
</feature>
<feature type="compositionally biased region" description="Polar residues" evidence="2">
    <location>
        <begin position="973"/>
        <end position="1005"/>
    </location>
</feature>
<dbReference type="InterPro" id="IPR013783">
    <property type="entry name" value="Ig-like_fold"/>
</dbReference>
<feature type="compositionally biased region" description="Low complexity" evidence="2">
    <location>
        <begin position="1376"/>
        <end position="1386"/>
    </location>
</feature>
<feature type="region of interest" description="Disordered" evidence="2">
    <location>
        <begin position="1127"/>
        <end position="1156"/>
    </location>
</feature>
<evidence type="ECO:0000256" key="4">
    <source>
        <dbReference type="SAM" id="SignalP"/>
    </source>
</evidence>
<comment type="caution">
    <text evidence="7">The sequence shown here is derived from an EMBL/GenBank/DDBJ whole genome shotgun (WGS) entry which is preliminary data.</text>
</comment>
<reference evidence="7" key="1">
    <citation type="submission" date="2023-03" db="EMBL/GenBank/DDBJ databases">
        <authorList>
            <person name="Steffen K."/>
            <person name="Cardenas P."/>
        </authorList>
    </citation>
    <scope>NUCLEOTIDE SEQUENCE</scope>
</reference>
<feature type="domain" description="Ig-like" evidence="5">
    <location>
        <begin position="355"/>
        <end position="445"/>
    </location>
</feature>
<dbReference type="CDD" id="cd00063">
    <property type="entry name" value="FN3"/>
    <property type="match status" value="1"/>
</dbReference>
<feature type="region of interest" description="Disordered" evidence="2">
    <location>
        <begin position="1321"/>
        <end position="1341"/>
    </location>
</feature>
<dbReference type="InterPro" id="IPR007110">
    <property type="entry name" value="Ig-like_dom"/>
</dbReference>
<feature type="chain" id="PRO_5041369995" evidence="4">
    <location>
        <begin position="26"/>
        <end position="1440"/>
    </location>
</feature>
<dbReference type="InterPro" id="IPR003961">
    <property type="entry name" value="FN3_dom"/>
</dbReference>
<name>A0AA35QTN1_GEOBA</name>
<dbReference type="PANTHER" id="PTHR13817:SF73">
    <property type="entry name" value="FIBRONECTIN TYPE-III DOMAIN-CONTAINING PROTEIN"/>
    <property type="match status" value="1"/>
</dbReference>
<feature type="region of interest" description="Disordered" evidence="2">
    <location>
        <begin position="1364"/>
        <end position="1386"/>
    </location>
</feature>
<protein>
    <submittedName>
        <fullName evidence="7">Basement membrane-specific heparan sulfate proteoglycan core protein</fullName>
    </submittedName>
</protein>
<dbReference type="PROSITE" id="PS50853">
    <property type="entry name" value="FN3"/>
    <property type="match status" value="2"/>
</dbReference>
<gene>
    <name evidence="7" type="ORF">GBAR_LOCUS518</name>
</gene>
<dbReference type="PANTHER" id="PTHR13817">
    <property type="entry name" value="TITIN"/>
    <property type="match status" value="1"/>
</dbReference>
<dbReference type="SUPFAM" id="SSF48726">
    <property type="entry name" value="Immunoglobulin"/>
    <property type="match status" value="3"/>
</dbReference>
<dbReference type="Proteomes" id="UP001174909">
    <property type="component" value="Unassembled WGS sequence"/>
</dbReference>
<keyword evidence="3" id="KW-0472">Membrane</keyword>
<keyword evidence="3" id="KW-1133">Transmembrane helix</keyword>
<dbReference type="InterPro" id="IPR003598">
    <property type="entry name" value="Ig_sub2"/>
</dbReference>
<dbReference type="InterPro" id="IPR003599">
    <property type="entry name" value="Ig_sub"/>
</dbReference>
<keyword evidence="8" id="KW-1185">Reference proteome</keyword>
<proteinExistence type="predicted"/>
<evidence type="ECO:0000256" key="1">
    <source>
        <dbReference type="ARBA" id="ARBA00022737"/>
    </source>
</evidence>
<dbReference type="InterPro" id="IPR036116">
    <property type="entry name" value="FN3_sf"/>
</dbReference>
<dbReference type="PROSITE" id="PS50835">
    <property type="entry name" value="IG_LIKE"/>
    <property type="match status" value="3"/>
</dbReference>
<evidence type="ECO:0000313" key="8">
    <source>
        <dbReference type="Proteomes" id="UP001174909"/>
    </source>
</evidence>
<keyword evidence="4" id="KW-0732">Signal</keyword>
<dbReference type="InterPro" id="IPR036179">
    <property type="entry name" value="Ig-like_dom_sf"/>
</dbReference>
<dbReference type="InterPro" id="IPR003006">
    <property type="entry name" value="Ig/MHC_CS"/>
</dbReference>
<evidence type="ECO:0000259" key="6">
    <source>
        <dbReference type="PROSITE" id="PS50853"/>
    </source>
</evidence>
<accession>A0AA35QTN1</accession>
<keyword evidence="1" id="KW-0677">Repeat</keyword>
<feature type="region of interest" description="Disordered" evidence="2">
    <location>
        <begin position="964"/>
        <end position="1005"/>
    </location>
</feature>
<sequence length="1440" mass="155412">MRPWHGRLFFATAVLVQLQIPPSRSNVCCGPGPDPRDCRCQVLHDTDEIACYYSELNGSEPKAKTPQLTGFSQGGTFPSGVGVTLFCNVSYVSSPTKCPLKVVWEHNGTAVDPSLVHVNNTFKNNVYKSTLSIPHFSASAQGDYVCRVEHKTDSSSTASPSAILQLPKFLGWIDRGYPPPTDANTVTLIVQKGGSVILECSPNTTESLKGRIPQLEAKIATLPLPSGNVLVPDVQEDVSISCVWPLQEAHTRHFHISVSPDPPPEDLTLVVRPTDSVVAAGFSLELYCIAEGPRAASITWYKDDVPVDGQMGKGEVLEVNEPTSNDGGTYTCSVSDGSLTLNASAVVTVVDPPGPVSLSVDGDTSALNIDLQTGIVTVSQSADFSLRLSCHGNTTTGLHYQWFHGGVLTAEGEGVESLVLATSDLHNLTGSYQCIVSNIAGRQLSQALWITIDESKPHPPVDVRIKKNTGPGVYFEYDILWERPEEGSVTNYTVETLSLSDGRAANYCSCIGHHSDMTNTFFAFWAGCFPDVTRDYSLYYRVAANTKDSQSDFIAGPSTTVTLDAPPKTKSLSVETVAATDKWDLRLSWEYQDTDNYYPVCYHTTVTPPCGTASTRISSSPVQASMNCCTTCEWSVTNINRAYPTRSSVNRSNYSTPPLKPWAPPQLLSVERLETSGTSFSVSFELPDPSKSCMCEVGESFQVTVRTNDTTITPVTTTVLLTDSAFNVDVPEADCSAAYDISLAFHNSLGMSPYSIPFTVGLPTGNNIPRFSKALQYDNTSESEVTVSYQLEPGAGCLLGDGLLHSDICCAATQSSDTCSPDLFNTLDHVNCTSISSGSGNLSLPRYQTFCVVAKVWSDLLDMNVSTKTLTVPANEGIPSEKPKNLSVSPVNTTLNISWSAPLKESWHGIPYGYSLNISTAGGELNRERVWSNSLIYKNYNSSLTYSVTISACTRVGCGPITSTTISHDDQVTTDQPSNGSDQVTTDQPSDGSDNIQPVTDHSSNDRGSVTLAVIVTSSTLSVLVISALIMIIIISCTCYHRRRKKYARLRNESIPDFRTAQLFEDNESLVASRGPPTGAPARSEYTDFESLCSGDSRVGEWVKQTASQHIDGYVRDADEELALLQEKDTKQPSGPSLVPPPETQSSNGYCSGSGRSLQVAKNNECSATTATTPLSSGYSTEHHTAPVVGASISEQRCSGQLQLAYTGIHNLIAQPLPAQCTFTNNYHPTTRNSLHQTTSDLMDNDFISRLLCQEDFDPPSSNPAIDLNNKNVLLGPTEPVTDSYTPSDNLSPIIQMTNPNSHPVKSEVEETDSVFDTSMSPVRHSATQGPPGRTRSSMTSGFLSLSDTSLDSSDNMEMTPIRTCPNPPSLASGHSSTSWATWTPPSKQAAPVIPSLLSSEVNKTSASLLPSPPLDHMQLSCYENIDGDPLAHEAFRFEL</sequence>
<dbReference type="SMART" id="SM00409">
    <property type="entry name" value="IG"/>
    <property type="match status" value="3"/>
</dbReference>
<dbReference type="Gene3D" id="2.60.40.10">
    <property type="entry name" value="Immunoglobulins"/>
    <property type="match status" value="4"/>
</dbReference>
<feature type="domain" description="Ig-like" evidence="5">
    <location>
        <begin position="264"/>
        <end position="348"/>
    </location>
</feature>
<evidence type="ECO:0000313" key="7">
    <source>
        <dbReference type="EMBL" id="CAI7990658.1"/>
    </source>
</evidence>
<evidence type="ECO:0000259" key="5">
    <source>
        <dbReference type="PROSITE" id="PS50835"/>
    </source>
</evidence>
<feature type="domain" description="Fibronectin type-III" evidence="6">
    <location>
        <begin position="882"/>
        <end position="977"/>
    </location>
</feature>